<sequence length="190" mass="21997">MKILIAEDDPVSVKILQFTLQHYGHEVVTAANGTEAWEAFDHEPVRVIVSDWMMPGMDGLQLCQKVRQRVRTDYTYFILLTAINTGRDNLRKAMDAGIDDFLAKPLDREAIMMRLRVAERILEYTTQIRQLKELIPICMYCKRVRDDTNYWDQVETYIHTHTGSQFSHGICPECFDKQMGRAGLNVTPMP</sequence>
<dbReference type="EMBL" id="ABVL01000001">
    <property type="protein sequence ID" value="EDY22106.1"/>
    <property type="molecule type" value="Genomic_DNA"/>
</dbReference>
<dbReference type="SMART" id="SM00448">
    <property type="entry name" value="REC"/>
    <property type="match status" value="1"/>
</dbReference>
<name>B4CU68_9BACT</name>
<feature type="modified residue" description="4-aspartylphosphate" evidence="2">
    <location>
        <position position="51"/>
    </location>
</feature>
<evidence type="ECO:0000313" key="5">
    <source>
        <dbReference type="Proteomes" id="UP000005824"/>
    </source>
</evidence>
<dbReference type="InterPro" id="IPR001789">
    <property type="entry name" value="Sig_transdc_resp-reg_receiver"/>
</dbReference>
<keyword evidence="1 2" id="KW-0597">Phosphoprotein</keyword>
<keyword evidence="5" id="KW-1185">Reference proteome</keyword>
<dbReference type="AlphaFoldDB" id="B4CU68"/>
<dbReference type="PANTHER" id="PTHR44591:SF3">
    <property type="entry name" value="RESPONSE REGULATORY DOMAIN-CONTAINING PROTEIN"/>
    <property type="match status" value="1"/>
</dbReference>
<dbReference type="Gene3D" id="3.40.50.2300">
    <property type="match status" value="1"/>
</dbReference>
<dbReference type="Pfam" id="PF00072">
    <property type="entry name" value="Response_reg"/>
    <property type="match status" value="1"/>
</dbReference>
<evidence type="ECO:0000313" key="4">
    <source>
        <dbReference type="EMBL" id="EDY22106.1"/>
    </source>
</evidence>
<dbReference type="InParanoid" id="B4CU68"/>
<dbReference type="Proteomes" id="UP000005824">
    <property type="component" value="Unassembled WGS sequence"/>
</dbReference>
<dbReference type="RefSeq" id="WP_006977558.1">
    <property type="nucleotide sequence ID" value="NZ_ABVL01000001.1"/>
</dbReference>
<dbReference type="SUPFAM" id="SSF52172">
    <property type="entry name" value="CheY-like"/>
    <property type="match status" value="1"/>
</dbReference>
<reference evidence="4 5" key="1">
    <citation type="journal article" date="2011" name="J. Bacteriol.">
        <title>Genome sequence of Chthoniobacter flavus Ellin428, an aerobic heterotrophic soil bacterium.</title>
        <authorList>
            <person name="Kant R."/>
            <person name="van Passel M.W."/>
            <person name="Palva A."/>
            <person name="Lucas S."/>
            <person name="Lapidus A."/>
            <person name="Glavina Del Rio T."/>
            <person name="Dalin E."/>
            <person name="Tice H."/>
            <person name="Bruce D."/>
            <person name="Goodwin L."/>
            <person name="Pitluck S."/>
            <person name="Larimer F.W."/>
            <person name="Land M.L."/>
            <person name="Hauser L."/>
            <person name="Sangwan P."/>
            <person name="de Vos W.M."/>
            <person name="Janssen P.H."/>
            <person name="Smidt H."/>
        </authorList>
    </citation>
    <scope>NUCLEOTIDE SEQUENCE [LARGE SCALE GENOMIC DNA]</scope>
    <source>
        <strain evidence="4 5">Ellin428</strain>
    </source>
</reference>
<feature type="domain" description="Response regulatory" evidence="3">
    <location>
        <begin position="2"/>
        <end position="119"/>
    </location>
</feature>
<evidence type="ECO:0000256" key="1">
    <source>
        <dbReference type="ARBA" id="ARBA00022553"/>
    </source>
</evidence>
<dbReference type="InterPro" id="IPR050595">
    <property type="entry name" value="Bact_response_regulator"/>
</dbReference>
<protein>
    <submittedName>
        <fullName evidence="4">Response regulator receiver protein</fullName>
    </submittedName>
</protein>
<organism evidence="4 5">
    <name type="scientific">Chthoniobacter flavus Ellin428</name>
    <dbReference type="NCBI Taxonomy" id="497964"/>
    <lineage>
        <taxon>Bacteria</taxon>
        <taxon>Pseudomonadati</taxon>
        <taxon>Verrucomicrobiota</taxon>
        <taxon>Spartobacteria</taxon>
        <taxon>Chthoniobacterales</taxon>
        <taxon>Chthoniobacteraceae</taxon>
        <taxon>Chthoniobacter</taxon>
    </lineage>
</organism>
<evidence type="ECO:0000259" key="3">
    <source>
        <dbReference type="PROSITE" id="PS50110"/>
    </source>
</evidence>
<dbReference type="STRING" id="497964.CfE428DRAFT_0231"/>
<evidence type="ECO:0000256" key="2">
    <source>
        <dbReference type="PROSITE-ProRule" id="PRU00169"/>
    </source>
</evidence>
<dbReference type="PROSITE" id="PS50110">
    <property type="entry name" value="RESPONSE_REGULATORY"/>
    <property type="match status" value="1"/>
</dbReference>
<accession>B4CU68</accession>
<dbReference type="GO" id="GO:0000160">
    <property type="term" value="P:phosphorelay signal transduction system"/>
    <property type="evidence" value="ECO:0007669"/>
    <property type="project" value="InterPro"/>
</dbReference>
<gene>
    <name evidence="4" type="ORF">CfE428DRAFT_0231</name>
</gene>
<dbReference type="CDD" id="cd17574">
    <property type="entry name" value="REC_OmpR"/>
    <property type="match status" value="1"/>
</dbReference>
<dbReference type="PANTHER" id="PTHR44591">
    <property type="entry name" value="STRESS RESPONSE REGULATOR PROTEIN 1"/>
    <property type="match status" value="1"/>
</dbReference>
<comment type="caution">
    <text evidence="4">The sequence shown here is derived from an EMBL/GenBank/DDBJ whole genome shotgun (WGS) entry which is preliminary data.</text>
</comment>
<proteinExistence type="predicted"/>
<dbReference type="eggNOG" id="COG3706">
    <property type="taxonomic scope" value="Bacteria"/>
</dbReference>
<dbReference type="InterPro" id="IPR011006">
    <property type="entry name" value="CheY-like_superfamily"/>
</dbReference>